<dbReference type="InterPro" id="IPR029044">
    <property type="entry name" value="Nucleotide-diphossugar_trans"/>
</dbReference>
<dbReference type="STRING" id="1121927.GOHSU_12_01470"/>
<dbReference type="AlphaFoldDB" id="L7L9N2"/>
<feature type="compositionally biased region" description="Pro residues" evidence="1">
    <location>
        <begin position="304"/>
        <end position="319"/>
    </location>
</feature>
<keyword evidence="3" id="KW-0808">Transferase</keyword>
<dbReference type="GO" id="GO:0016740">
    <property type="term" value="F:transferase activity"/>
    <property type="evidence" value="ECO:0007669"/>
    <property type="project" value="UniProtKB-KW"/>
</dbReference>
<dbReference type="Proteomes" id="UP000053405">
    <property type="component" value="Unassembled WGS sequence"/>
</dbReference>
<dbReference type="EMBL" id="BANT01000012">
    <property type="protein sequence ID" value="GAC56757.1"/>
    <property type="molecule type" value="Genomic_DNA"/>
</dbReference>
<sequence length="319" mass="34097">MTSLPEEPGSRQNPPTVGVVTVTYSSGDYLHNFLRTLAAATTAPVQVVIADNGSVDGAPEQAAADHDNVTLVHTGGNLGYGGGMNRGVAELDPNIEFVVIANPDIEWAPGSLDELLAAAARWPRAGALGPLITEPDGSVYPSARRVPDLVSGTGHAVLGAVWKSNPWTAAYRNDAAELVERPVGWLSGSCLLVRRAAFDGIDGFDSRYFMFMEDVDLGDRLARAGWLNVYVPTARAMHAKSHSVSKFPERMITAHHDSAYRFLADRHRGPGWAPVRWGLRAGLAARRRIAISAALRAQQGTSAPTPPTSPTPPTPEARR</sequence>
<dbReference type="PANTHER" id="PTHR43179:SF7">
    <property type="entry name" value="RHAMNOSYLTRANSFERASE WBBL"/>
    <property type="match status" value="1"/>
</dbReference>
<dbReference type="InterPro" id="IPR001173">
    <property type="entry name" value="Glyco_trans_2-like"/>
</dbReference>
<organism evidence="3 4">
    <name type="scientific">Gordonia hirsuta DSM 44140 = NBRC 16056</name>
    <dbReference type="NCBI Taxonomy" id="1121927"/>
    <lineage>
        <taxon>Bacteria</taxon>
        <taxon>Bacillati</taxon>
        <taxon>Actinomycetota</taxon>
        <taxon>Actinomycetes</taxon>
        <taxon>Mycobacteriales</taxon>
        <taxon>Gordoniaceae</taxon>
        <taxon>Gordonia</taxon>
    </lineage>
</organism>
<feature type="domain" description="Glycosyltransferase 2-like" evidence="2">
    <location>
        <begin position="19"/>
        <end position="139"/>
    </location>
</feature>
<dbReference type="CDD" id="cd04186">
    <property type="entry name" value="GT_2_like_c"/>
    <property type="match status" value="1"/>
</dbReference>
<dbReference type="SUPFAM" id="SSF53448">
    <property type="entry name" value="Nucleotide-diphospho-sugar transferases"/>
    <property type="match status" value="1"/>
</dbReference>
<protein>
    <submittedName>
        <fullName evidence="3">dTDP-rhamnose--alpha-D-N-acetylglucosamine-diphosphoryl polyprenol, alpha-3-L-rhamnosyl transferase</fullName>
    </submittedName>
</protein>
<dbReference type="Pfam" id="PF00535">
    <property type="entry name" value="Glycos_transf_2"/>
    <property type="match status" value="1"/>
</dbReference>
<evidence type="ECO:0000313" key="4">
    <source>
        <dbReference type="Proteomes" id="UP000053405"/>
    </source>
</evidence>
<proteinExistence type="predicted"/>
<dbReference type="eggNOG" id="COG1216">
    <property type="taxonomic scope" value="Bacteria"/>
</dbReference>
<name>L7L9N2_9ACTN</name>
<comment type="caution">
    <text evidence="3">The sequence shown here is derived from an EMBL/GenBank/DDBJ whole genome shotgun (WGS) entry which is preliminary data.</text>
</comment>
<evidence type="ECO:0000313" key="3">
    <source>
        <dbReference type="EMBL" id="GAC56757.1"/>
    </source>
</evidence>
<dbReference type="Gene3D" id="3.90.550.10">
    <property type="entry name" value="Spore Coat Polysaccharide Biosynthesis Protein SpsA, Chain A"/>
    <property type="match status" value="1"/>
</dbReference>
<feature type="region of interest" description="Disordered" evidence="1">
    <location>
        <begin position="296"/>
        <end position="319"/>
    </location>
</feature>
<accession>L7L9N2</accession>
<evidence type="ECO:0000259" key="2">
    <source>
        <dbReference type="Pfam" id="PF00535"/>
    </source>
</evidence>
<evidence type="ECO:0000256" key="1">
    <source>
        <dbReference type="SAM" id="MobiDB-lite"/>
    </source>
</evidence>
<gene>
    <name evidence="3" type="primary">wbbL</name>
    <name evidence="3" type="ORF">GOHSU_12_01470</name>
</gene>
<dbReference type="OrthoDB" id="9771846at2"/>
<dbReference type="PANTHER" id="PTHR43179">
    <property type="entry name" value="RHAMNOSYLTRANSFERASE WBBL"/>
    <property type="match status" value="1"/>
</dbReference>
<dbReference type="RefSeq" id="WP_005937560.1">
    <property type="nucleotide sequence ID" value="NZ_ATVK01000045.1"/>
</dbReference>
<keyword evidence="4" id="KW-1185">Reference proteome</keyword>
<reference evidence="3 4" key="1">
    <citation type="submission" date="2012-12" db="EMBL/GenBank/DDBJ databases">
        <title>Whole genome shotgun sequence of Gordonia hirsuta NBRC 16056.</title>
        <authorList>
            <person name="Isaki-Nakamura S."/>
            <person name="Hosoyama A."/>
            <person name="Tsuchikane K."/>
            <person name="Katsumata H."/>
            <person name="Baba S."/>
            <person name="Yamazaki S."/>
            <person name="Fujita N."/>
        </authorList>
    </citation>
    <scope>NUCLEOTIDE SEQUENCE [LARGE SCALE GENOMIC DNA]</scope>
    <source>
        <strain evidence="3 4">NBRC 16056</strain>
    </source>
</reference>